<evidence type="ECO:0000259" key="2">
    <source>
        <dbReference type="Pfam" id="PF06580"/>
    </source>
</evidence>
<feature type="transmembrane region" description="Helical" evidence="1">
    <location>
        <begin position="402"/>
        <end position="423"/>
    </location>
</feature>
<feature type="domain" description="Signal transduction histidine kinase internal region" evidence="2">
    <location>
        <begin position="161"/>
        <end position="239"/>
    </location>
</feature>
<dbReference type="PANTHER" id="PTHR34220">
    <property type="entry name" value="SENSOR HISTIDINE KINASE YPDA"/>
    <property type="match status" value="1"/>
</dbReference>
<dbReference type="EMBL" id="JAXDAE010000013">
    <property type="protein sequence ID" value="MDY2588117.1"/>
    <property type="molecule type" value="Genomic_DNA"/>
</dbReference>
<evidence type="ECO:0000259" key="3">
    <source>
        <dbReference type="Pfam" id="PF13239"/>
    </source>
</evidence>
<keyword evidence="4" id="KW-0418">Kinase</keyword>
<protein>
    <submittedName>
        <fullName evidence="4">Histidine kinase</fullName>
    </submittedName>
</protein>
<keyword evidence="4" id="KW-0808">Transferase</keyword>
<keyword evidence="1" id="KW-1133">Transmembrane helix</keyword>
<feature type="transmembrane region" description="Helical" evidence="1">
    <location>
        <begin position="7"/>
        <end position="28"/>
    </location>
</feature>
<dbReference type="RefSeq" id="WP_320556466.1">
    <property type="nucleotide sequence ID" value="NZ_JAXDAE010000013.1"/>
</dbReference>
<keyword evidence="5" id="KW-1185">Reference proteome</keyword>
<comment type="caution">
    <text evidence="4">The sequence shown here is derived from an EMBL/GenBank/DDBJ whole genome shotgun (WGS) entry which is preliminary data.</text>
</comment>
<evidence type="ECO:0000313" key="4">
    <source>
        <dbReference type="EMBL" id="MDY2588117.1"/>
    </source>
</evidence>
<dbReference type="PANTHER" id="PTHR34220:SF7">
    <property type="entry name" value="SENSOR HISTIDINE KINASE YPDA"/>
    <property type="match status" value="1"/>
</dbReference>
<keyword evidence="1" id="KW-0812">Transmembrane</keyword>
<sequence length="452" mass="53477">MKRFIKTVVSGILVGIVIMIVDQSIRYFTGLDIELDERFYRTFAYYIIYSVPLSLVNSYFFEYINDVVVWHRYKKFRLAFGFFGSVIITLITIFFIRAFIEIVLEGESWAEFVNTERTAFYLSALLITLVISLFFHAVYYYRELQKTKVKEQKVIAGAASARFDALKNQLDPHFLFNSLNVLTSLIEENPQNAQKFTTALSKVYRYVLEQKNKELVTIDEELDFARTYMSLLKMRFEDSIIFEIPDKASNPESKVVPLSLQLLLENAVKHNMVTSSKPLHIKIYEDGNHLVVLNNLQPKQIVKKSSGVGLENIKQRYQLLTERKVYINQREKDFAVAIPMLTKQVSIMRTAQKSKERLNDDYVRARKRVDELKGFYYSLISYFLVIPFLIFIWYRYSQHTIQWFWFPVFGWGISLIFQAYRVYVDNGALGAKWEERKIQEYMREEDEKNRWN</sequence>
<dbReference type="InterPro" id="IPR050640">
    <property type="entry name" value="Bact_2-comp_sensor_kinase"/>
</dbReference>
<reference evidence="4 5" key="1">
    <citation type="submission" date="2023-11" db="EMBL/GenBank/DDBJ databases">
        <title>Winogradskyella pelagius sp. nov., isolated from coastal sediment.</title>
        <authorList>
            <person name="Li F."/>
        </authorList>
    </citation>
    <scope>NUCLEOTIDE SEQUENCE [LARGE SCALE GENOMIC DNA]</scope>
    <source>
        <strain evidence="4 5">KCTC 23502</strain>
    </source>
</reference>
<feature type="transmembrane region" description="Helical" evidence="1">
    <location>
        <begin position="43"/>
        <end position="64"/>
    </location>
</feature>
<feature type="transmembrane region" description="Helical" evidence="1">
    <location>
        <begin position="374"/>
        <end position="396"/>
    </location>
</feature>
<dbReference type="Pfam" id="PF06580">
    <property type="entry name" value="His_kinase"/>
    <property type="match status" value="1"/>
</dbReference>
<feature type="domain" description="2TM" evidence="3">
    <location>
        <begin position="364"/>
        <end position="443"/>
    </location>
</feature>
<feature type="transmembrane region" description="Helical" evidence="1">
    <location>
        <begin position="76"/>
        <end position="100"/>
    </location>
</feature>
<dbReference type="GO" id="GO:0016301">
    <property type="term" value="F:kinase activity"/>
    <property type="evidence" value="ECO:0007669"/>
    <property type="project" value="UniProtKB-KW"/>
</dbReference>
<name>A0ABU5EP45_9FLAO</name>
<accession>A0ABU5EP45</accession>
<evidence type="ECO:0000313" key="5">
    <source>
        <dbReference type="Proteomes" id="UP001285855"/>
    </source>
</evidence>
<dbReference type="InterPro" id="IPR036890">
    <property type="entry name" value="HATPase_C_sf"/>
</dbReference>
<proteinExistence type="predicted"/>
<dbReference type="Proteomes" id="UP001285855">
    <property type="component" value="Unassembled WGS sequence"/>
</dbReference>
<keyword evidence="1" id="KW-0472">Membrane</keyword>
<organism evidence="4 5">
    <name type="scientific">Winogradskyella aquimaris</name>
    <dbReference type="NCBI Taxonomy" id="864074"/>
    <lineage>
        <taxon>Bacteria</taxon>
        <taxon>Pseudomonadati</taxon>
        <taxon>Bacteroidota</taxon>
        <taxon>Flavobacteriia</taxon>
        <taxon>Flavobacteriales</taxon>
        <taxon>Flavobacteriaceae</taxon>
        <taxon>Winogradskyella</taxon>
    </lineage>
</organism>
<gene>
    <name evidence="4" type="ORF">SNF14_12270</name>
</gene>
<dbReference type="InterPro" id="IPR010559">
    <property type="entry name" value="Sig_transdc_His_kin_internal"/>
</dbReference>
<feature type="transmembrane region" description="Helical" evidence="1">
    <location>
        <begin position="120"/>
        <end position="141"/>
    </location>
</feature>
<dbReference type="InterPro" id="IPR025698">
    <property type="entry name" value="2TM_dom"/>
</dbReference>
<dbReference type="Gene3D" id="3.30.565.10">
    <property type="entry name" value="Histidine kinase-like ATPase, C-terminal domain"/>
    <property type="match status" value="1"/>
</dbReference>
<evidence type="ECO:0000256" key="1">
    <source>
        <dbReference type="SAM" id="Phobius"/>
    </source>
</evidence>
<dbReference type="Pfam" id="PF13239">
    <property type="entry name" value="2TM"/>
    <property type="match status" value="1"/>
</dbReference>